<dbReference type="GO" id="GO:0005737">
    <property type="term" value="C:cytoplasm"/>
    <property type="evidence" value="ECO:0007669"/>
    <property type="project" value="TreeGrafter"/>
</dbReference>
<evidence type="ECO:0000313" key="2">
    <source>
        <dbReference type="EMBL" id="KAF3329358.1"/>
    </source>
</evidence>
<feature type="compositionally biased region" description="Polar residues" evidence="1">
    <location>
        <begin position="122"/>
        <end position="137"/>
    </location>
</feature>
<dbReference type="PANTHER" id="PTHR23172">
    <property type="entry name" value="AUXILIN/CYCLIN G-ASSOCIATED KINASE-RELATED"/>
    <property type="match status" value="1"/>
</dbReference>
<proteinExistence type="predicted"/>
<sequence>MGFDDDVFGSGPSDQSHVELPPTSDDLLGSLGSGSGRVDRSHPASPPPYGDLLGGLGTGERKDDLDQGSVNDLLPGFSSSVWPPQPEREAHETDLPKPPKQAPSVQDDPFGLFSDPLAEFTPSPSASGPTKVDSSPTAEDPSRESSENSVTGEDAWLTVSEIPLFTRIPLFTWPTSAPPPSRAPPPLTIKPKPRSNYSFNKDSSLVNDPEDFALGNPHPNKFEFDEGEMERSSAAMEDAMNKAEAKLRHAKEVREKMRREEAEQQEREDAEREIAEKEHEERDREDRERERRRIATEEEEKRRKEREERLAVERTTKEARERAAHEAKLRAEEVAVQRAQHEARERAAADRDQRSTERVQRALQEMNERDLQAQREQAERHLLLHEALVRIAESLDFEIKRWAAGKEGNLRALLSSLHYIMWQESGWQPVSLTDLINGADVKKEAWNKFNSEELF</sequence>
<feature type="region of interest" description="Disordered" evidence="1">
    <location>
        <begin position="171"/>
        <end position="330"/>
    </location>
</feature>
<dbReference type="PANTHER" id="PTHR23172:SF19">
    <property type="entry name" value="J DOMAIN-CONTAINING PROTEIN"/>
    <property type="match status" value="1"/>
</dbReference>
<feature type="region of interest" description="Disordered" evidence="1">
    <location>
        <begin position="1"/>
        <end position="155"/>
    </location>
</feature>
<reference evidence="2" key="1">
    <citation type="submission" date="2020-01" db="EMBL/GenBank/DDBJ databases">
        <title>Genome sequence of Kobresia littledalei, the first chromosome-level genome in the family Cyperaceae.</title>
        <authorList>
            <person name="Qu G."/>
        </authorList>
    </citation>
    <scope>NUCLEOTIDE SEQUENCE</scope>
    <source>
        <strain evidence="2">C.B.Clarke</strain>
        <tissue evidence="2">Leaf</tissue>
    </source>
</reference>
<dbReference type="GO" id="GO:0072318">
    <property type="term" value="P:clathrin coat disassembly"/>
    <property type="evidence" value="ECO:0007669"/>
    <property type="project" value="TreeGrafter"/>
</dbReference>
<gene>
    <name evidence="2" type="ORF">FCM35_KLT04689</name>
</gene>
<accession>A0A833QWE5</accession>
<name>A0A833QWE5_9POAL</name>
<feature type="compositionally biased region" description="Basic and acidic residues" evidence="1">
    <location>
        <begin position="86"/>
        <end position="97"/>
    </location>
</feature>
<dbReference type="InterPro" id="IPR036869">
    <property type="entry name" value="J_dom_sf"/>
</dbReference>
<dbReference type="GO" id="GO:0072583">
    <property type="term" value="P:clathrin-dependent endocytosis"/>
    <property type="evidence" value="ECO:0007669"/>
    <property type="project" value="TreeGrafter"/>
</dbReference>
<feature type="compositionally biased region" description="Pro residues" evidence="1">
    <location>
        <begin position="176"/>
        <end position="188"/>
    </location>
</feature>
<feature type="compositionally biased region" description="Basic and acidic residues" evidence="1">
    <location>
        <begin position="239"/>
        <end position="330"/>
    </location>
</feature>
<dbReference type="EMBL" id="SWLB01000014">
    <property type="protein sequence ID" value="KAF3329358.1"/>
    <property type="molecule type" value="Genomic_DNA"/>
</dbReference>
<evidence type="ECO:0000256" key="1">
    <source>
        <dbReference type="SAM" id="MobiDB-lite"/>
    </source>
</evidence>
<organism evidence="2 3">
    <name type="scientific">Carex littledalei</name>
    <dbReference type="NCBI Taxonomy" id="544730"/>
    <lineage>
        <taxon>Eukaryota</taxon>
        <taxon>Viridiplantae</taxon>
        <taxon>Streptophyta</taxon>
        <taxon>Embryophyta</taxon>
        <taxon>Tracheophyta</taxon>
        <taxon>Spermatophyta</taxon>
        <taxon>Magnoliopsida</taxon>
        <taxon>Liliopsida</taxon>
        <taxon>Poales</taxon>
        <taxon>Cyperaceae</taxon>
        <taxon>Cyperoideae</taxon>
        <taxon>Cariceae</taxon>
        <taxon>Carex</taxon>
        <taxon>Carex subgen. Euthyceras</taxon>
    </lineage>
</organism>
<dbReference type="SUPFAM" id="SSF46565">
    <property type="entry name" value="Chaperone J-domain"/>
    <property type="match status" value="1"/>
</dbReference>
<protein>
    <submittedName>
        <fullName evidence="2">Uncharacterized protein</fullName>
    </submittedName>
</protein>
<dbReference type="OrthoDB" id="1717591at2759"/>
<dbReference type="GO" id="GO:0031982">
    <property type="term" value="C:vesicle"/>
    <property type="evidence" value="ECO:0007669"/>
    <property type="project" value="TreeGrafter"/>
</dbReference>
<evidence type="ECO:0000313" key="3">
    <source>
        <dbReference type="Proteomes" id="UP000623129"/>
    </source>
</evidence>
<feature type="compositionally biased region" description="Polar residues" evidence="1">
    <location>
        <begin position="195"/>
        <end position="206"/>
    </location>
</feature>
<comment type="caution">
    <text evidence="2">The sequence shown here is derived from an EMBL/GenBank/DDBJ whole genome shotgun (WGS) entry which is preliminary data.</text>
</comment>
<dbReference type="GO" id="GO:0030276">
    <property type="term" value="F:clathrin binding"/>
    <property type="evidence" value="ECO:0007669"/>
    <property type="project" value="TreeGrafter"/>
</dbReference>
<dbReference type="Gene3D" id="1.10.287.110">
    <property type="entry name" value="DnaJ domain"/>
    <property type="match status" value="1"/>
</dbReference>
<dbReference type="Proteomes" id="UP000623129">
    <property type="component" value="Unassembled WGS sequence"/>
</dbReference>
<keyword evidence="3" id="KW-1185">Reference proteome</keyword>
<dbReference type="AlphaFoldDB" id="A0A833QWE5"/>